<dbReference type="PANTHER" id="PTHR47245:SF1">
    <property type="entry name" value="FOLDASE PROTEIN PRSA"/>
    <property type="match status" value="1"/>
</dbReference>
<evidence type="ECO:0000259" key="7">
    <source>
        <dbReference type="PROSITE" id="PS50198"/>
    </source>
</evidence>
<evidence type="ECO:0000256" key="6">
    <source>
        <dbReference type="PROSITE-ProRule" id="PRU00278"/>
    </source>
</evidence>
<dbReference type="PANTHER" id="PTHR47245">
    <property type="entry name" value="PEPTIDYLPROLYL ISOMERASE"/>
    <property type="match status" value="1"/>
</dbReference>
<dbReference type="Proteomes" id="UP000217895">
    <property type="component" value="Plasmid Plasmid2 dna"/>
</dbReference>
<keyword evidence="3" id="KW-0732">Signal</keyword>
<geneLocation type="plasmid" evidence="8">
    <name>plasmid2</name>
</geneLocation>
<keyword evidence="4 6" id="KW-0697">Rotamase</keyword>
<dbReference type="InterPro" id="IPR046357">
    <property type="entry name" value="PPIase_dom_sf"/>
</dbReference>
<evidence type="ECO:0000256" key="5">
    <source>
        <dbReference type="ARBA" id="ARBA00023235"/>
    </source>
</evidence>
<dbReference type="InterPro" id="IPR000297">
    <property type="entry name" value="PPIase_PpiC"/>
</dbReference>
<feature type="domain" description="PpiC" evidence="7">
    <location>
        <begin position="137"/>
        <end position="229"/>
    </location>
</feature>
<sequence>MLRTQPQALLQAPVLLFLLFGISMAPVLQLGDRTIDSAELVPLLVQYQLLPQLLRELTIDSVIAAITLTEEERSQAEAQFDQQHQLNGDTDRQAWTQQRGIAATQLEQIMTRPWRIQKFKLLTWGNRLESYFLTQKPQYDQVTYSLLRTPDPEIAQELYFRIKAGEQTFAELAREYSQGPEAETDGVIGPVPMSQPYPALAERLRHSQPGQIHPPTRMGEWFVLLRLEEITSAQLDEAMRQKLLDELFEAWITEALSQQAKPAQSAPALALSA</sequence>
<dbReference type="Pfam" id="PF00639">
    <property type="entry name" value="Rotamase"/>
    <property type="match status" value="1"/>
</dbReference>
<evidence type="ECO:0000256" key="1">
    <source>
        <dbReference type="ARBA" id="ARBA00000971"/>
    </source>
</evidence>
<dbReference type="SUPFAM" id="SSF54534">
    <property type="entry name" value="FKBP-like"/>
    <property type="match status" value="1"/>
</dbReference>
<dbReference type="InterPro" id="IPR050245">
    <property type="entry name" value="PrsA_foldase"/>
</dbReference>
<proteinExistence type="predicted"/>
<evidence type="ECO:0000256" key="3">
    <source>
        <dbReference type="ARBA" id="ARBA00022729"/>
    </source>
</evidence>
<evidence type="ECO:0000256" key="4">
    <source>
        <dbReference type="ARBA" id="ARBA00023110"/>
    </source>
</evidence>
<comment type="catalytic activity">
    <reaction evidence="1">
        <text>[protein]-peptidylproline (omega=180) = [protein]-peptidylproline (omega=0)</text>
        <dbReference type="Rhea" id="RHEA:16237"/>
        <dbReference type="Rhea" id="RHEA-COMP:10747"/>
        <dbReference type="Rhea" id="RHEA-COMP:10748"/>
        <dbReference type="ChEBI" id="CHEBI:83833"/>
        <dbReference type="ChEBI" id="CHEBI:83834"/>
        <dbReference type="EC" id="5.2.1.8"/>
    </reaction>
</comment>
<evidence type="ECO:0000313" key="9">
    <source>
        <dbReference type="Proteomes" id="UP000217895"/>
    </source>
</evidence>
<keyword evidence="5 6" id="KW-0413">Isomerase</keyword>
<evidence type="ECO:0000256" key="2">
    <source>
        <dbReference type="ARBA" id="ARBA00013194"/>
    </source>
</evidence>
<dbReference type="EC" id="5.2.1.8" evidence="2"/>
<organism evidence="8 9">
    <name type="scientific">Leptolyngbya boryana NIES-2135</name>
    <dbReference type="NCBI Taxonomy" id="1973484"/>
    <lineage>
        <taxon>Bacteria</taxon>
        <taxon>Bacillati</taxon>
        <taxon>Cyanobacteriota</taxon>
        <taxon>Cyanophyceae</taxon>
        <taxon>Leptolyngbyales</taxon>
        <taxon>Leptolyngbyaceae</taxon>
        <taxon>Leptolyngbya group</taxon>
        <taxon>Leptolyngbya</taxon>
    </lineage>
</organism>
<dbReference type="GO" id="GO:0003755">
    <property type="term" value="F:peptidyl-prolyl cis-trans isomerase activity"/>
    <property type="evidence" value="ECO:0007669"/>
    <property type="project" value="UniProtKB-KW"/>
</dbReference>
<dbReference type="Gene3D" id="3.10.50.40">
    <property type="match status" value="1"/>
</dbReference>
<reference evidence="8 9" key="1">
    <citation type="submission" date="2017-06" db="EMBL/GenBank/DDBJ databases">
        <title>Genome sequencing of cyanobaciteial culture collection at National Institute for Environmental Studies (NIES).</title>
        <authorList>
            <person name="Hirose Y."/>
            <person name="Shimura Y."/>
            <person name="Fujisawa T."/>
            <person name="Nakamura Y."/>
            <person name="Kawachi M."/>
        </authorList>
    </citation>
    <scope>NUCLEOTIDE SEQUENCE [LARGE SCALE GENOMIC DNA]</scope>
    <source>
        <strain evidence="8 9">NIES-2135</strain>
        <plasmid evidence="9">Plasmid Plasmid2 dna</plasmid>
    </source>
</reference>
<dbReference type="EMBL" id="AP018205">
    <property type="protein sequence ID" value="BAY59756.1"/>
    <property type="molecule type" value="Genomic_DNA"/>
</dbReference>
<dbReference type="AlphaFoldDB" id="A0A1Z4JSU2"/>
<accession>A0A1Z4JSU2</accession>
<keyword evidence="8" id="KW-0614">Plasmid</keyword>
<name>A0A1Z4JSU2_LEPBY</name>
<protein>
    <recommendedName>
        <fullName evidence="2">peptidylprolyl isomerase</fullName>
        <ecNumber evidence="2">5.2.1.8</ecNumber>
    </recommendedName>
</protein>
<keyword evidence="9" id="KW-1185">Reference proteome</keyword>
<dbReference type="PROSITE" id="PS50198">
    <property type="entry name" value="PPIC_PPIASE_2"/>
    <property type="match status" value="1"/>
</dbReference>
<evidence type="ECO:0000313" key="8">
    <source>
        <dbReference type="EMBL" id="BAY59756.1"/>
    </source>
</evidence>
<gene>
    <name evidence="8" type="ORF">NIES2135_66330</name>
</gene>